<organism evidence="3 4">
    <name type="scientific">Aquimarina amphilecti</name>
    <dbReference type="NCBI Taxonomy" id="1038014"/>
    <lineage>
        <taxon>Bacteria</taxon>
        <taxon>Pseudomonadati</taxon>
        <taxon>Bacteroidota</taxon>
        <taxon>Flavobacteriia</taxon>
        <taxon>Flavobacteriales</taxon>
        <taxon>Flavobacteriaceae</taxon>
        <taxon>Aquimarina</taxon>
    </lineage>
</organism>
<sequence length="267" mass="31256">MKNWLIIFSFIFCCSSIIAQKEIKFSTYFKTNKTNLRLSDFSRLTRYIDSISKLKNVGKIKVFGYCDDVGEEANNLMLSQKRSEFVSQQIKVKANKQTVLFSPVGKGELPIDDESDFSVSEQRKKNRRVDIIVYFNDKNQIIDDYHEKGDKIILDNVLFQGGKTVFLPRTDFVLHKLVKELKEKKKLHIQLQGHINELKPQQMADSTLYRPEDNLSTRRAKKVYDFLISNGIDKERLSYIGFEGKFPLDTYPQYNRRVEIEITDIKE</sequence>
<keyword evidence="1" id="KW-0472">Membrane</keyword>
<gene>
    <name evidence="3" type="ORF">SAMN04487910_0522</name>
</gene>
<dbReference type="Gene3D" id="3.30.1330.60">
    <property type="entry name" value="OmpA-like domain"/>
    <property type="match status" value="2"/>
</dbReference>
<reference evidence="4" key="1">
    <citation type="submission" date="2016-10" db="EMBL/GenBank/DDBJ databases">
        <authorList>
            <person name="Varghese N."/>
            <person name="Submissions S."/>
        </authorList>
    </citation>
    <scope>NUCLEOTIDE SEQUENCE [LARGE SCALE GENOMIC DNA]</scope>
    <source>
        <strain evidence="4">DSM 25232 / NCIMB 14723 / 92V</strain>
    </source>
</reference>
<feature type="domain" description="OmpA-like" evidence="2">
    <location>
        <begin position="16"/>
        <end position="137"/>
    </location>
</feature>
<dbReference type="InterPro" id="IPR006665">
    <property type="entry name" value="OmpA-like"/>
</dbReference>
<dbReference type="CDD" id="cd07185">
    <property type="entry name" value="OmpA_C-like"/>
    <property type="match status" value="1"/>
</dbReference>
<dbReference type="Proteomes" id="UP000198521">
    <property type="component" value="Unassembled WGS sequence"/>
</dbReference>
<dbReference type="GO" id="GO:0016020">
    <property type="term" value="C:membrane"/>
    <property type="evidence" value="ECO:0007669"/>
    <property type="project" value="UniProtKB-UniRule"/>
</dbReference>
<evidence type="ECO:0000259" key="2">
    <source>
        <dbReference type="PROSITE" id="PS51123"/>
    </source>
</evidence>
<accession>A0A1H7GZK0</accession>
<dbReference type="PANTHER" id="PTHR30329">
    <property type="entry name" value="STATOR ELEMENT OF FLAGELLAR MOTOR COMPLEX"/>
    <property type="match status" value="1"/>
</dbReference>
<feature type="domain" description="OmpA-like" evidence="2">
    <location>
        <begin position="146"/>
        <end position="266"/>
    </location>
</feature>
<evidence type="ECO:0000313" key="3">
    <source>
        <dbReference type="EMBL" id="SEK43596.1"/>
    </source>
</evidence>
<evidence type="ECO:0000313" key="4">
    <source>
        <dbReference type="Proteomes" id="UP000198521"/>
    </source>
</evidence>
<dbReference type="PROSITE" id="PS51123">
    <property type="entry name" value="OMPA_2"/>
    <property type="match status" value="2"/>
</dbReference>
<keyword evidence="4" id="KW-1185">Reference proteome</keyword>
<evidence type="ECO:0000256" key="1">
    <source>
        <dbReference type="PROSITE-ProRule" id="PRU00473"/>
    </source>
</evidence>
<protein>
    <submittedName>
        <fullName evidence="3">Outer membrane protein OmpA</fullName>
    </submittedName>
</protein>
<name>A0A1H7GZK0_AQUAM</name>
<dbReference type="SUPFAM" id="SSF103088">
    <property type="entry name" value="OmpA-like"/>
    <property type="match status" value="2"/>
</dbReference>
<dbReference type="OrthoDB" id="9782229at2"/>
<dbReference type="InterPro" id="IPR050330">
    <property type="entry name" value="Bact_OuterMem_StrucFunc"/>
</dbReference>
<dbReference type="EMBL" id="FOAB01000001">
    <property type="protein sequence ID" value="SEK43596.1"/>
    <property type="molecule type" value="Genomic_DNA"/>
</dbReference>
<dbReference type="AlphaFoldDB" id="A0A1H7GZK0"/>
<dbReference type="PANTHER" id="PTHR30329:SF21">
    <property type="entry name" value="LIPOPROTEIN YIAD-RELATED"/>
    <property type="match status" value="1"/>
</dbReference>
<dbReference type="InterPro" id="IPR036737">
    <property type="entry name" value="OmpA-like_sf"/>
</dbReference>
<dbReference type="Pfam" id="PF00691">
    <property type="entry name" value="OmpA"/>
    <property type="match status" value="2"/>
</dbReference>
<dbReference type="RefSeq" id="WP_091405146.1">
    <property type="nucleotide sequence ID" value="NZ_FOAB01000001.1"/>
</dbReference>
<dbReference type="STRING" id="1038014.SAMN04487910_0522"/>
<proteinExistence type="predicted"/>